<keyword evidence="3" id="KW-1003">Cell membrane</keyword>
<evidence type="ECO:0000256" key="8">
    <source>
        <dbReference type="ARBA" id="ARBA00023136"/>
    </source>
</evidence>
<dbReference type="CDD" id="cd03215">
    <property type="entry name" value="ABC_Carb_Monos_II"/>
    <property type="match status" value="1"/>
</dbReference>
<protein>
    <submittedName>
        <fullName evidence="10">ATPase component of uncharacterized ABC-type transporter</fullName>
    </submittedName>
</protein>
<dbReference type="KEGG" id="dpd:Deipe_3666"/>
<dbReference type="RefSeq" id="WP_015237388.1">
    <property type="nucleotide sequence ID" value="NC_019793.1"/>
</dbReference>
<dbReference type="GO" id="GO:0005524">
    <property type="term" value="F:ATP binding"/>
    <property type="evidence" value="ECO:0007669"/>
    <property type="project" value="UniProtKB-KW"/>
</dbReference>
<keyword evidence="6" id="KW-0067">ATP-binding</keyword>
<keyword evidence="8" id="KW-0472">Membrane</keyword>
<name>L0A7F8_DEIPD</name>
<dbReference type="SMART" id="SM00382">
    <property type="entry name" value="AAA"/>
    <property type="match status" value="1"/>
</dbReference>
<evidence type="ECO:0000313" key="11">
    <source>
        <dbReference type="Proteomes" id="UP000010467"/>
    </source>
</evidence>
<accession>L0A7F8</accession>
<evidence type="ECO:0000256" key="7">
    <source>
        <dbReference type="ARBA" id="ARBA00022967"/>
    </source>
</evidence>
<feature type="domain" description="ABC transporter" evidence="9">
    <location>
        <begin position="20"/>
        <end position="256"/>
    </location>
</feature>
<dbReference type="PROSITE" id="PS50893">
    <property type="entry name" value="ABC_TRANSPORTER_2"/>
    <property type="match status" value="2"/>
</dbReference>
<dbReference type="EMBL" id="CP003382">
    <property type="protein sequence ID" value="AFZ69092.1"/>
    <property type="molecule type" value="Genomic_DNA"/>
</dbReference>
<keyword evidence="11" id="KW-1185">Reference proteome</keyword>
<feature type="domain" description="ABC transporter" evidence="9">
    <location>
        <begin position="273"/>
        <end position="518"/>
    </location>
</feature>
<dbReference type="FunFam" id="3.40.50.300:FF:000127">
    <property type="entry name" value="Ribose import ATP-binding protein RbsA"/>
    <property type="match status" value="1"/>
</dbReference>
<dbReference type="Proteomes" id="UP000010467">
    <property type="component" value="Chromosome"/>
</dbReference>
<organism evidence="10 11">
    <name type="scientific">Deinococcus peraridilitoris (strain DSM 19664 / LMG 22246 / CIP 109416 / KR-200)</name>
    <dbReference type="NCBI Taxonomy" id="937777"/>
    <lineage>
        <taxon>Bacteria</taxon>
        <taxon>Thermotogati</taxon>
        <taxon>Deinococcota</taxon>
        <taxon>Deinococci</taxon>
        <taxon>Deinococcales</taxon>
        <taxon>Deinococcaceae</taxon>
        <taxon>Deinococcus</taxon>
    </lineage>
</organism>
<evidence type="ECO:0000256" key="1">
    <source>
        <dbReference type="ARBA" id="ARBA00004202"/>
    </source>
</evidence>
<dbReference type="InterPro" id="IPR003593">
    <property type="entry name" value="AAA+_ATPase"/>
</dbReference>
<evidence type="ECO:0000313" key="10">
    <source>
        <dbReference type="EMBL" id="AFZ69092.1"/>
    </source>
</evidence>
<dbReference type="HOGENOM" id="CLU_000604_92_0_0"/>
<evidence type="ECO:0000259" key="9">
    <source>
        <dbReference type="PROSITE" id="PS50893"/>
    </source>
</evidence>
<comment type="subcellular location">
    <subcellularLocation>
        <location evidence="1">Cell membrane</location>
        <topology evidence="1">Peripheral membrane protein</topology>
    </subcellularLocation>
</comment>
<keyword evidence="7" id="KW-1278">Translocase</keyword>
<dbReference type="InterPro" id="IPR017871">
    <property type="entry name" value="ABC_transporter-like_CS"/>
</dbReference>
<sequence>MTINAPAQSGQPSHRSPDAIELRGITKRFPLVLANDNISMTVKWGSVHALVGENGAGKSTLMKIIYGMQPPTSGEIAVDGQVVHLHDPKDAIALGIGMVHQHFMLVDPLTVTENVILGAEPTRGTSINFAAARKKVAELIRRFNFALDPDDRIEDLPVGLQQKVEILKTLYRGARILILDEPTAVLTPSETDELFDFLKNQYAREGNAVIFISHKLQEVLHISDEISVIRDGRMIGTVPTEGATPQRLARMMVGRDVVLSVAKQPARPQEVALEVRDLVVQNESKTNVVDSVSFDVRAGEIVGIAGVEGNGQSQLVEAITGLHPVAGGTVRYLGRTLSTVNARSVSEAGVAHIPEDRNERGLVLDMSTAENLILGLHDEKPFAGPLGLLNLEKIQKNALDLASQYDVRPRSTTLPAGRYSGGNAQKLIVAREMQKNPKILLASQPTRGVDIGAIEFIHKQIVAARDEGLAVLLVSADLGEVMNLADRILVMFEGKIVGEVPAGEATEERLGLMMAGVNSGPAD</sequence>
<dbReference type="eggNOG" id="COG3845">
    <property type="taxonomic scope" value="Bacteria"/>
</dbReference>
<dbReference type="PANTHER" id="PTHR43790:SF4">
    <property type="entry name" value="GUANOSINE IMPORT ATP-BINDING PROTEIN NUPO"/>
    <property type="match status" value="1"/>
</dbReference>
<keyword evidence="5" id="KW-0547">Nucleotide-binding</keyword>
<dbReference type="Pfam" id="PF00005">
    <property type="entry name" value="ABC_tran"/>
    <property type="match status" value="2"/>
</dbReference>
<dbReference type="Gene3D" id="3.40.50.300">
    <property type="entry name" value="P-loop containing nucleotide triphosphate hydrolases"/>
    <property type="match status" value="2"/>
</dbReference>
<dbReference type="STRING" id="937777.Deipe_3666"/>
<keyword evidence="2" id="KW-0813">Transport</keyword>
<dbReference type="GO" id="GO:0016887">
    <property type="term" value="F:ATP hydrolysis activity"/>
    <property type="evidence" value="ECO:0007669"/>
    <property type="project" value="InterPro"/>
</dbReference>
<dbReference type="PANTHER" id="PTHR43790">
    <property type="entry name" value="CARBOHYDRATE TRANSPORT ATP-BINDING PROTEIN MG119-RELATED"/>
    <property type="match status" value="1"/>
</dbReference>
<dbReference type="InterPro" id="IPR003439">
    <property type="entry name" value="ABC_transporter-like_ATP-bd"/>
</dbReference>
<evidence type="ECO:0000256" key="4">
    <source>
        <dbReference type="ARBA" id="ARBA00022737"/>
    </source>
</evidence>
<gene>
    <name evidence="10" type="ordered locus">Deipe_3666</name>
</gene>
<dbReference type="AlphaFoldDB" id="L0A7F8"/>
<dbReference type="PATRIC" id="fig|937777.3.peg.3677"/>
<reference evidence="11" key="1">
    <citation type="submission" date="2012-03" db="EMBL/GenBank/DDBJ databases">
        <title>Complete sequence of chromosome of Deinococcus peraridilitoris DSM 19664.</title>
        <authorList>
            <person name="Lucas S."/>
            <person name="Copeland A."/>
            <person name="Lapidus A."/>
            <person name="Glavina del Rio T."/>
            <person name="Dalin E."/>
            <person name="Tice H."/>
            <person name="Bruce D."/>
            <person name="Goodwin L."/>
            <person name="Pitluck S."/>
            <person name="Peters L."/>
            <person name="Mikhailova N."/>
            <person name="Lu M."/>
            <person name="Kyrpides N."/>
            <person name="Mavromatis K."/>
            <person name="Ivanova N."/>
            <person name="Brettin T."/>
            <person name="Detter J.C."/>
            <person name="Han C."/>
            <person name="Larimer F."/>
            <person name="Land M."/>
            <person name="Hauser L."/>
            <person name="Markowitz V."/>
            <person name="Cheng J.-F."/>
            <person name="Hugenholtz P."/>
            <person name="Woyke T."/>
            <person name="Wu D."/>
            <person name="Pukall R."/>
            <person name="Steenblock K."/>
            <person name="Brambilla E."/>
            <person name="Klenk H.-P."/>
            <person name="Eisen J.A."/>
        </authorList>
    </citation>
    <scope>NUCLEOTIDE SEQUENCE [LARGE SCALE GENOMIC DNA]</scope>
    <source>
        <strain evidence="11">DSM 19664 / LMG 22246 / CIP 109416 / KR-200</strain>
    </source>
</reference>
<dbReference type="InterPro" id="IPR027417">
    <property type="entry name" value="P-loop_NTPase"/>
</dbReference>
<dbReference type="InterPro" id="IPR050107">
    <property type="entry name" value="ABC_carbohydrate_import_ATPase"/>
</dbReference>
<evidence type="ECO:0000256" key="6">
    <source>
        <dbReference type="ARBA" id="ARBA00022840"/>
    </source>
</evidence>
<dbReference type="PROSITE" id="PS00211">
    <property type="entry name" value="ABC_TRANSPORTER_1"/>
    <property type="match status" value="1"/>
</dbReference>
<evidence type="ECO:0000256" key="2">
    <source>
        <dbReference type="ARBA" id="ARBA00022448"/>
    </source>
</evidence>
<evidence type="ECO:0000256" key="5">
    <source>
        <dbReference type="ARBA" id="ARBA00022741"/>
    </source>
</evidence>
<evidence type="ECO:0000256" key="3">
    <source>
        <dbReference type="ARBA" id="ARBA00022475"/>
    </source>
</evidence>
<dbReference type="CDD" id="cd03216">
    <property type="entry name" value="ABC_Carb_Monos_I"/>
    <property type="match status" value="1"/>
</dbReference>
<keyword evidence="4" id="KW-0677">Repeat</keyword>
<dbReference type="SUPFAM" id="SSF52540">
    <property type="entry name" value="P-loop containing nucleoside triphosphate hydrolases"/>
    <property type="match status" value="2"/>
</dbReference>
<proteinExistence type="predicted"/>
<dbReference type="GO" id="GO:0005886">
    <property type="term" value="C:plasma membrane"/>
    <property type="evidence" value="ECO:0007669"/>
    <property type="project" value="UniProtKB-SubCell"/>
</dbReference>